<dbReference type="EMBL" id="PJQY01002652">
    <property type="protein sequence ID" value="PQP91886.1"/>
    <property type="molecule type" value="Genomic_DNA"/>
</dbReference>
<dbReference type="Proteomes" id="UP000250321">
    <property type="component" value="Unassembled WGS sequence"/>
</dbReference>
<accession>A0A314XIQ4</accession>
<protein>
    <submittedName>
        <fullName evidence="1">Uncharacterized protein</fullName>
    </submittedName>
</protein>
<proteinExistence type="predicted"/>
<sequence>MASSTSTSVEVRSQVFQTGFEDICREIQGSVLPNIIMPWIDDDGVATDSCILGPSLEGGMPERLAVHLKDKMVDLSAFDGGGLPRLERRSAAALMANLDPRMGEVDAEDGAFLRPAVEG</sequence>
<keyword evidence="2" id="KW-1185">Reference proteome</keyword>
<dbReference type="AlphaFoldDB" id="A0A314XIQ4"/>
<reference evidence="1 2" key="1">
    <citation type="submission" date="2018-02" db="EMBL/GenBank/DDBJ databases">
        <title>Draft genome of wild Prunus yedoensis var. nudiflora.</title>
        <authorList>
            <person name="Baek S."/>
            <person name="Kim J.-H."/>
            <person name="Choi K."/>
            <person name="Kim G.-B."/>
            <person name="Cho A."/>
            <person name="Jang H."/>
            <person name="Shin C.-H."/>
            <person name="Yu H.-J."/>
            <person name="Mun J.-H."/>
        </authorList>
    </citation>
    <scope>NUCLEOTIDE SEQUENCE [LARGE SCALE GENOMIC DNA]</scope>
    <source>
        <strain evidence="2">cv. Jeju island</strain>
        <tissue evidence="1">Leaf</tissue>
    </source>
</reference>
<comment type="caution">
    <text evidence="1">The sequence shown here is derived from an EMBL/GenBank/DDBJ whole genome shotgun (WGS) entry which is preliminary data.</text>
</comment>
<name>A0A314XIQ4_PRUYE</name>
<organism evidence="1 2">
    <name type="scientific">Prunus yedoensis var. nudiflora</name>
    <dbReference type="NCBI Taxonomy" id="2094558"/>
    <lineage>
        <taxon>Eukaryota</taxon>
        <taxon>Viridiplantae</taxon>
        <taxon>Streptophyta</taxon>
        <taxon>Embryophyta</taxon>
        <taxon>Tracheophyta</taxon>
        <taxon>Spermatophyta</taxon>
        <taxon>Magnoliopsida</taxon>
        <taxon>eudicotyledons</taxon>
        <taxon>Gunneridae</taxon>
        <taxon>Pentapetalae</taxon>
        <taxon>rosids</taxon>
        <taxon>fabids</taxon>
        <taxon>Rosales</taxon>
        <taxon>Rosaceae</taxon>
        <taxon>Amygdaloideae</taxon>
        <taxon>Amygdaleae</taxon>
        <taxon>Prunus</taxon>
    </lineage>
</organism>
<evidence type="ECO:0000313" key="1">
    <source>
        <dbReference type="EMBL" id="PQP91886.1"/>
    </source>
</evidence>
<gene>
    <name evidence="1" type="ORF">Pyn_27434</name>
</gene>
<evidence type="ECO:0000313" key="2">
    <source>
        <dbReference type="Proteomes" id="UP000250321"/>
    </source>
</evidence>